<feature type="compositionally biased region" description="Polar residues" evidence="1">
    <location>
        <begin position="219"/>
        <end position="228"/>
    </location>
</feature>
<dbReference type="AlphaFoldDB" id="A0A498SDX5"/>
<feature type="compositionally biased region" description="Basic and acidic residues" evidence="1">
    <location>
        <begin position="295"/>
        <end position="321"/>
    </location>
</feature>
<feature type="compositionally biased region" description="Low complexity" evidence="1">
    <location>
        <begin position="393"/>
        <end position="406"/>
    </location>
</feature>
<reference evidence="2 3" key="1">
    <citation type="submission" date="2018-08" db="EMBL/GenBank/DDBJ databases">
        <authorList>
            <person name="Laetsch R D."/>
            <person name="Stevens L."/>
            <person name="Kumar S."/>
            <person name="Blaxter L. M."/>
        </authorList>
    </citation>
    <scope>NUCLEOTIDE SEQUENCE [LARGE SCALE GENOMIC DNA]</scope>
</reference>
<evidence type="ECO:0000313" key="2">
    <source>
        <dbReference type="EMBL" id="VBB29983.1"/>
    </source>
</evidence>
<feature type="compositionally biased region" description="Polar residues" evidence="1">
    <location>
        <begin position="271"/>
        <end position="283"/>
    </location>
</feature>
<keyword evidence="3" id="KW-1185">Reference proteome</keyword>
<sequence>MADDNNYRSADNGQQNDRSIISGNDANATSNSYSSIKNVATNDNDNLNYNVLDTAYIDMNKRIAESDDSSEALEESKKADDTHSLFKRLKTISNATGESSGSSNIFERREKHLIYNCSTALSLLNTLKLKALKNRLRSLKKLIKQRLPDPRSKHPANFKKYKNIADTEYLESSECSNTSTNSEQFKNYGCSSSVDTTEHSANWKHPTNSEHSSNEEDLSNSQHSTGSEHSSEDNPSDSQHSTDSENSNHDPSDSQHSSSSEHSTDSEQSNEDLSNSQHSTGSEHSSEDNPSDSQHSTDSEHSNQKDRSDSQHSSSSEHSDQEDPSDSQHSSSSEHSDQEDPSDSQHSTSSEHSDQEDPSDSQHSSNSEHSNQKDPSDSQHSTDSKHSTDSEHSSSSAYLTSSEYLSNQKNLTNSKCSTNLKHLSDPKNPTDQQQSQSSERPATLEHAANPEYSEHFTSPIVLEFLSAPSETFETSEILQYSESQNFWTPLVEKDLYSEKSKILIGSIDPMLSFALEKLKESSMKMSNDSDDNMETNDICPSKRNANAIGKEPENPQRLFNIITSKELSNLENDEHSTAWKNSLIINDESYMEYFMCSRYSSINLSDHEQAFDANNLLDEGEPQNQPCLHLNNGDNHTD</sequence>
<evidence type="ECO:0000256" key="1">
    <source>
        <dbReference type="SAM" id="MobiDB-lite"/>
    </source>
</evidence>
<evidence type="ECO:0000313" key="3">
    <source>
        <dbReference type="Proteomes" id="UP000276991"/>
    </source>
</evidence>
<dbReference type="OrthoDB" id="5877601at2759"/>
<feature type="compositionally biased region" description="Polar residues" evidence="1">
    <location>
        <begin position="407"/>
        <end position="440"/>
    </location>
</feature>
<name>A0A498SDX5_ACAVI</name>
<proteinExistence type="predicted"/>
<feature type="region of interest" description="Disordered" evidence="1">
    <location>
        <begin position="617"/>
        <end position="638"/>
    </location>
</feature>
<protein>
    <submittedName>
        <fullName evidence="2">Uncharacterized protein</fullName>
    </submittedName>
</protein>
<dbReference type="Proteomes" id="UP000276991">
    <property type="component" value="Unassembled WGS sequence"/>
</dbReference>
<feature type="region of interest" description="Disordered" evidence="1">
    <location>
        <begin position="1"/>
        <end position="26"/>
    </location>
</feature>
<feature type="compositionally biased region" description="Polar residues" evidence="1">
    <location>
        <begin position="7"/>
        <end position="26"/>
    </location>
</feature>
<feature type="region of interest" description="Disordered" evidence="1">
    <location>
        <begin position="175"/>
        <end position="444"/>
    </location>
</feature>
<feature type="compositionally biased region" description="Basic and acidic residues" evidence="1">
    <location>
        <begin position="370"/>
        <end position="392"/>
    </location>
</feature>
<gene>
    <name evidence="2" type="ORF">NAV_LOCUS4774</name>
</gene>
<accession>A0A498SDX5</accession>
<dbReference type="EMBL" id="UPTC01000755">
    <property type="protein sequence ID" value="VBB29983.1"/>
    <property type="molecule type" value="Genomic_DNA"/>
</dbReference>
<organism evidence="2 3">
    <name type="scientific">Acanthocheilonema viteae</name>
    <name type="common">Filarial nematode worm</name>
    <name type="synonym">Dipetalonema viteae</name>
    <dbReference type="NCBI Taxonomy" id="6277"/>
    <lineage>
        <taxon>Eukaryota</taxon>
        <taxon>Metazoa</taxon>
        <taxon>Ecdysozoa</taxon>
        <taxon>Nematoda</taxon>
        <taxon>Chromadorea</taxon>
        <taxon>Rhabditida</taxon>
        <taxon>Spirurina</taxon>
        <taxon>Spiruromorpha</taxon>
        <taxon>Filarioidea</taxon>
        <taxon>Onchocercidae</taxon>
        <taxon>Acanthocheilonema</taxon>
    </lineage>
</organism>
<feature type="compositionally biased region" description="Basic and acidic residues" evidence="1">
    <location>
        <begin position="240"/>
        <end position="253"/>
    </location>
</feature>